<dbReference type="PROSITE" id="PS50850">
    <property type="entry name" value="MFS"/>
    <property type="match status" value="1"/>
</dbReference>
<feature type="transmembrane region" description="Helical" evidence="6">
    <location>
        <begin position="140"/>
        <end position="163"/>
    </location>
</feature>
<feature type="domain" description="Major facilitator superfamily (MFS) profile" evidence="7">
    <location>
        <begin position="12"/>
        <end position="495"/>
    </location>
</feature>
<protein>
    <submittedName>
        <fullName evidence="8">CP family cyanate transporter-like MFS transporter</fullName>
    </submittedName>
</protein>
<feature type="transmembrane region" description="Helical" evidence="6">
    <location>
        <begin position="447"/>
        <end position="465"/>
    </location>
</feature>
<evidence type="ECO:0000313" key="8">
    <source>
        <dbReference type="EMBL" id="MBA9002075.1"/>
    </source>
</evidence>
<evidence type="ECO:0000313" key="9">
    <source>
        <dbReference type="Proteomes" id="UP000539313"/>
    </source>
</evidence>
<dbReference type="InterPro" id="IPR036259">
    <property type="entry name" value="MFS_trans_sf"/>
</dbReference>
<dbReference type="CDD" id="cd17339">
    <property type="entry name" value="MFS_NIMT_CynX_like"/>
    <property type="match status" value="1"/>
</dbReference>
<feature type="transmembrane region" description="Helical" evidence="6">
    <location>
        <begin position="316"/>
        <end position="335"/>
    </location>
</feature>
<feature type="transmembrane region" description="Helical" evidence="6">
    <location>
        <begin position="347"/>
        <end position="370"/>
    </location>
</feature>
<keyword evidence="4 6" id="KW-0472">Membrane</keyword>
<feature type="compositionally biased region" description="Basic residues" evidence="5">
    <location>
        <begin position="213"/>
        <end position="222"/>
    </location>
</feature>
<feature type="transmembrane region" description="Helical" evidence="6">
    <location>
        <begin position="12"/>
        <end position="31"/>
    </location>
</feature>
<feature type="region of interest" description="Disordered" evidence="5">
    <location>
        <begin position="198"/>
        <end position="306"/>
    </location>
</feature>
<dbReference type="SUPFAM" id="SSF103473">
    <property type="entry name" value="MFS general substrate transporter"/>
    <property type="match status" value="1"/>
</dbReference>
<feature type="transmembrane region" description="Helical" evidence="6">
    <location>
        <begin position="51"/>
        <end position="74"/>
    </location>
</feature>
<evidence type="ECO:0000256" key="2">
    <source>
        <dbReference type="ARBA" id="ARBA00022692"/>
    </source>
</evidence>
<dbReference type="RefSeq" id="WP_182704229.1">
    <property type="nucleotide sequence ID" value="NZ_JACJII010000001.1"/>
</dbReference>
<keyword evidence="9" id="KW-1185">Reference proteome</keyword>
<dbReference type="Gene3D" id="1.20.1250.20">
    <property type="entry name" value="MFS general substrate transporter like domains"/>
    <property type="match status" value="1"/>
</dbReference>
<dbReference type="Proteomes" id="UP000539313">
    <property type="component" value="Unassembled WGS sequence"/>
</dbReference>
<evidence type="ECO:0000256" key="4">
    <source>
        <dbReference type="ARBA" id="ARBA00023136"/>
    </source>
</evidence>
<proteinExistence type="predicted"/>
<evidence type="ECO:0000256" key="1">
    <source>
        <dbReference type="ARBA" id="ARBA00004651"/>
    </source>
</evidence>
<evidence type="ECO:0000256" key="6">
    <source>
        <dbReference type="SAM" id="Phobius"/>
    </source>
</evidence>
<dbReference type="InterPro" id="IPR020846">
    <property type="entry name" value="MFS_dom"/>
</dbReference>
<dbReference type="InterPro" id="IPR052524">
    <property type="entry name" value="MFS_Cyanate_Porter"/>
</dbReference>
<comment type="caution">
    <text evidence="8">The sequence shown here is derived from an EMBL/GenBank/DDBJ whole genome shotgun (WGS) entry which is preliminary data.</text>
</comment>
<dbReference type="InterPro" id="IPR011701">
    <property type="entry name" value="MFS"/>
</dbReference>
<sequence length="527" mass="54121">MNPPTPRVSRSAAVWTVAGLVLLAFNLRAAISGVAPLLDELQHRLGLSSTAMGVLTTLPVLCLGVFAAAAPALARRLGTEVTLTGALALIAGGIVLRTVPGPESLAALPLFVGTVLAGAGIAVANVLMPYVVKSAFPARVGLFTGLTMMLMSTGAALASGLAVPLEETGGWRVSLAVWAIPALLGVALWIPLTIRSRPAPGTASGTPGGNVRRTARRPWRRRPVGEVEGTVDAAREGDGVNAAPGRDGWAAAERSAEFAARTTGGDGLPGPDTRSVADDEKGPSAAGRDGIAGTAVSPGRDEAARAGGGSVLRNRLAWAVTLFLGMQSLVFYVLLSWLPAIMRDHGYPAATAGLMLSVVMLLGIPAGLVMPVLAARRADQRPLVAVVMTLMIGGVLGLLLAPEAGWVWVLVLGVATGSAFPLAYTLITLRSATPMWAARLSGMAQTAGYLLAAAGPFLFGVLHGAVGSWNVPLLMLLIWLVPETFFAWRAARPGAVGTPEEVRVDDMSAPSADDALVPEGTLATSVR</sequence>
<keyword evidence="3 6" id="KW-1133">Transmembrane helix</keyword>
<dbReference type="GO" id="GO:0022857">
    <property type="term" value="F:transmembrane transporter activity"/>
    <property type="evidence" value="ECO:0007669"/>
    <property type="project" value="InterPro"/>
</dbReference>
<evidence type="ECO:0000256" key="3">
    <source>
        <dbReference type="ARBA" id="ARBA00022989"/>
    </source>
</evidence>
<accession>A0A7W3MUB9</accession>
<feature type="transmembrane region" description="Helical" evidence="6">
    <location>
        <begin position="175"/>
        <end position="194"/>
    </location>
</feature>
<evidence type="ECO:0000259" key="7">
    <source>
        <dbReference type="PROSITE" id="PS50850"/>
    </source>
</evidence>
<comment type="subcellular location">
    <subcellularLocation>
        <location evidence="1">Cell membrane</location>
        <topology evidence="1">Multi-pass membrane protein</topology>
    </subcellularLocation>
</comment>
<evidence type="ECO:0000256" key="5">
    <source>
        <dbReference type="SAM" id="MobiDB-lite"/>
    </source>
</evidence>
<organism evidence="8 9">
    <name type="scientific">Thermomonospora cellulosilytica</name>
    <dbReference type="NCBI Taxonomy" id="1411118"/>
    <lineage>
        <taxon>Bacteria</taxon>
        <taxon>Bacillati</taxon>
        <taxon>Actinomycetota</taxon>
        <taxon>Actinomycetes</taxon>
        <taxon>Streptosporangiales</taxon>
        <taxon>Thermomonosporaceae</taxon>
        <taxon>Thermomonospora</taxon>
    </lineage>
</organism>
<keyword evidence="2 6" id="KW-0812">Transmembrane</keyword>
<dbReference type="EMBL" id="JACJII010000001">
    <property type="protein sequence ID" value="MBA9002075.1"/>
    <property type="molecule type" value="Genomic_DNA"/>
</dbReference>
<dbReference type="AlphaFoldDB" id="A0A7W3MUB9"/>
<name>A0A7W3MUB9_9ACTN</name>
<dbReference type="PANTHER" id="PTHR23523:SF2">
    <property type="entry name" value="2-NITROIMIDAZOLE TRANSPORTER"/>
    <property type="match status" value="1"/>
</dbReference>
<feature type="transmembrane region" description="Helical" evidence="6">
    <location>
        <begin position="406"/>
        <end position="427"/>
    </location>
</feature>
<dbReference type="Pfam" id="PF07690">
    <property type="entry name" value="MFS_1"/>
    <property type="match status" value="1"/>
</dbReference>
<gene>
    <name evidence="8" type="ORF">HNR21_000957</name>
</gene>
<dbReference type="GO" id="GO:0005886">
    <property type="term" value="C:plasma membrane"/>
    <property type="evidence" value="ECO:0007669"/>
    <property type="project" value="UniProtKB-SubCell"/>
</dbReference>
<feature type="compositionally biased region" description="Low complexity" evidence="5">
    <location>
        <begin position="250"/>
        <end position="273"/>
    </location>
</feature>
<dbReference type="PANTHER" id="PTHR23523">
    <property type="match status" value="1"/>
</dbReference>
<reference evidence="8 9" key="1">
    <citation type="submission" date="2020-08" db="EMBL/GenBank/DDBJ databases">
        <title>Sequencing the genomes of 1000 actinobacteria strains.</title>
        <authorList>
            <person name="Klenk H.-P."/>
        </authorList>
    </citation>
    <scope>NUCLEOTIDE SEQUENCE [LARGE SCALE GENOMIC DNA]</scope>
    <source>
        <strain evidence="8 9">DSM 45823</strain>
    </source>
</reference>
<feature type="transmembrane region" description="Helical" evidence="6">
    <location>
        <begin position="382"/>
        <end position="400"/>
    </location>
</feature>
<feature type="transmembrane region" description="Helical" evidence="6">
    <location>
        <begin position="81"/>
        <end position="99"/>
    </location>
</feature>
<feature type="transmembrane region" description="Helical" evidence="6">
    <location>
        <begin position="105"/>
        <end position="128"/>
    </location>
</feature>